<evidence type="ECO:0000313" key="6">
    <source>
        <dbReference type="EMBL" id="MVN90174.1"/>
    </source>
</evidence>
<evidence type="ECO:0000256" key="3">
    <source>
        <dbReference type="ARBA" id="ARBA00022989"/>
    </source>
</evidence>
<accession>A0A6I4IPY7</accession>
<protein>
    <submittedName>
        <fullName evidence="6">DoxX family membrane protein</fullName>
    </submittedName>
</protein>
<proteinExistence type="predicted"/>
<gene>
    <name evidence="6" type="ORF">GO816_03455</name>
</gene>
<name>A0A6I4IPY7_9SPHI</name>
<dbReference type="InterPro" id="IPR032808">
    <property type="entry name" value="DoxX"/>
</dbReference>
<reference evidence="6 7" key="1">
    <citation type="submission" date="2019-12" db="EMBL/GenBank/DDBJ databases">
        <title>Mucilaginibacter sp. HME9299 genome sequencing and assembly.</title>
        <authorList>
            <person name="Kang H."/>
            <person name="Kim H."/>
            <person name="Joh K."/>
        </authorList>
    </citation>
    <scope>NUCLEOTIDE SEQUENCE [LARGE SCALE GENOMIC DNA]</scope>
    <source>
        <strain evidence="6 7">HME9299</strain>
    </source>
</reference>
<dbReference type="RefSeq" id="WP_157539942.1">
    <property type="nucleotide sequence ID" value="NZ_WQLA01000001.1"/>
</dbReference>
<evidence type="ECO:0000256" key="1">
    <source>
        <dbReference type="ARBA" id="ARBA00004141"/>
    </source>
</evidence>
<keyword evidence="4 5" id="KW-0472">Membrane</keyword>
<dbReference type="GO" id="GO:0016020">
    <property type="term" value="C:membrane"/>
    <property type="evidence" value="ECO:0007669"/>
    <property type="project" value="UniProtKB-SubCell"/>
</dbReference>
<feature type="transmembrane region" description="Helical" evidence="5">
    <location>
        <begin position="66"/>
        <end position="85"/>
    </location>
</feature>
<organism evidence="6 7">
    <name type="scientific">Mucilaginibacter aquatilis</name>
    <dbReference type="NCBI Taxonomy" id="1517760"/>
    <lineage>
        <taxon>Bacteria</taxon>
        <taxon>Pseudomonadati</taxon>
        <taxon>Bacteroidota</taxon>
        <taxon>Sphingobacteriia</taxon>
        <taxon>Sphingobacteriales</taxon>
        <taxon>Sphingobacteriaceae</taxon>
        <taxon>Mucilaginibacter</taxon>
    </lineage>
</organism>
<comment type="subcellular location">
    <subcellularLocation>
        <location evidence="1">Membrane</location>
        <topology evidence="1">Multi-pass membrane protein</topology>
    </subcellularLocation>
</comment>
<evidence type="ECO:0000256" key="2">
    <source>
        <dbReference type="ARBA" id="ARBA00022692"/>
    </source>
</evidence>
<keyword evidence="3 5" id="KW-1133">Transmembrane helix</keyword>
<sequence>MLKKASLIILIVAYVAAGVNHFINPDFYIDIIPDYLPQPQALNYIAGVCEVVFGLMLIFKQSRNLGLTLLIIMLAAFLPVHIAMVQQAPMRVNGTTITLLTAWLRLFLQPLLMLWLAWHLETKK</sequence>
<evidence type="ECO:0000256" key="4">
    <source>
        <dbReference type="ARBA" id="ARBA00023136"/>
    </source>
</evidence>
<comment type="caution">
    <text evidence="6">The sequence shown here is derived from an EMBL/GenBank/DDBJ whole genome shotgun (WGS) entry which is preliminary data.</text>
</comment>
<dbReference type="Proteomes" id="UP000434850">
    <property type="component" value="Unassembled WGS sequence"/>
</dbReference>
<evidence type="ECO:0000256" key="5">
    <source>
        <dbReference type="SAM" id="Phobius"/>
    </source>
</evidence>
<keyword evidence="2 5" id="KW-0812">Transmembrane</keyword>
<dbReference type="EMBL" id="WQLA01000001">
    <property type="protein sequence ID" value="MVN90174.1"/>
    <property type="molecule type" value="Genomic_DNA"/>
</dbReference>
<feature type="transmembrane region" description="Helical" evidence="5">
    <location>
        <begin position="41"/>
        <end position="59"/>
    </location>
</feature>
<evidence type="ECO:0000313" key="7">
    <source>
        <dbReference type="Proteomes" id="UP000434850"/>
    </source>
</evidence>
<feature type="transmembrane region" description="Helical" evidence="5">
    <location>
        <begin position="97"/>
        <end position="118"/>
    </location>
</feature>
<dbReference type="AlphaFoldDB" id="A0A6I4IPY7"/>
<dbReference type="PANTHER" id="PTHR36974:SF1">
    <property type="entry name" value="DOXX FAMILY MEMBRANE PROTEIN"/>
    <property type="match status" value="1"/>
</dbReference>
<dbReference type="Pfam" id="PF07681">
    <property type="entry name" value="DoxX"/>
    <property type="match status" value="1"/>
</dbReference>
<keyword evidence="7" id="KW-1185">Reference proteome</keyword>
<dbReference type="OrthoDB" id="327939at2"/>
<dbReference type="PANTHER" id="PTHR36974">
    <property type="entry name" value="MEMBRANE PROTEIN-RELATED"/>
    <property type="match status" value="1"/>
</dbReference>